<gene>
    <name evidence="1" type="ORF">E2C01_007428</name>
</gene>
<dbReference type="Proteomes" id="UP000324222">
    <property type="component" value="Unassembled WGS sequence"/>
</dbReference>
<comment type="caution">
    <text evidence="1">The sequence shown here is derived from an EMBL/GenBank/DDBJ whole genome shotgun (WGS) entry which is preliminary data.</text>
</comment>
<evidence type="ECO:0000313" key="1">
    <source>
        <dbReference type="EMBL" id="MPC14658.1"/>
    </source>
</evidence>
<name>A0A5B7CZF3_PORTR</name>
<protein>
    <submittedName>
        <fullName evidence="1">Uncharacterized protein</fullName>
    </submittedName>
</protein>
<proteinExistence type="predicted"/>
<evidence type="ECO:0000313" key="2">
    <source>
        <dbReference type="Proteomes" id="UP000324222"/>
    </source>
</evidence>
<dbReference type="EMBL" id="VSRR010000369">
    <property type="protein sequence ID" value="MPC14658.1"/>
    <property type="molecule type" value="Genomic_DNA"/>
</dbReference>
<organism evidence="1 2">
    <name type="scientific">Portunus trituberculatus</name>
    <name type="common">Swimming crab</name>
    <name type="synonym">Neptunus trituberculatus</name>
    <dbReference type="NCBI Taxonomy" id="210409"/>
    <lineage>
        <taxon>Eukaryota</taxon>
        <taxon>Metazoa</taxon>
        <taxon>Ecdysozoa</taxon>
        <taxon>Arthropoda</taxon>
        <taxon>Crustacea</taxon>
        <taxon>Multicrustacea</taxon>
        <taxon>Malacostraca</taxon>
        <taxon>Eumalacostraca</taxon>
        <taxon>Eucarida</taxon>
        <taxon>Decapoda</taxon>
        <taxon>Pleocyemata</taxon>
        <taxon>Brachyura</taxon>
        <taxon>Eubrachyura</taxon>
        <taxon>Portunoidea</taxon>
        <taxon>Portunidae</taxon>
        <taxon>Portuninae</taxon>
        <taxon>Portunus</taxon>
    </lineage>
</organism>
<reference evidence="1 2" key="1">
    <citation type="submission" date="2019-05" db="EMBL/GenBank/DDBJ databases">
        <title>Another draft genome of Portunus trituberculatus and its Hox gene families provides insights of decapod evolution.</title>
        <authorList>
            <person name="Jeong J.-H."/>
            <person name="Song I."/>
            <person name="Kim S."/>
            <person name="Choi T."/>
            <person name="Kim D."/>
            <person name="Ryu S."/>
            <person name="Kim W."/>
        </authorList>
    </citation>
    <scope>NUCLEOTIDE SEQUENCE [LARGE SCALE GENOMIC DNA]</scope>
    <source>
        <tissue evidence="1">Muscle</tissue>
    </source>
</reference>
<keyword evidence="2" id="KW-1185">Reference proteome</keyword>
<sequence>MNELERHLSIRRLARWMFKGPLSWRLVLAVAACRSSLFYIPVQCADNILPRAPIHTSFHPLGLEGNARTAAIGWNPGELLITIATVHQWEGSAAADVNVIHQSESGIYFVQRICSC</sequence>
<dbReference type="AlphaFoldDB" id="A0A5B7CZF3"/>
<accession>A0A5B7CZF3</accession>